<evidence type="ECO:0000256" key="1">
    <source>
        <dbReference type="SAM" id="MobiDB-lite"/>
    </source>
</evidence>
<dbReference type="Proteomes" id="UP001222932">
    <property type="component" value="Unassembled WGS sequence"/>
</dbReference>
<feature type="transmembrane region" description="Helical" evidence="2">
    <location>
        <begin position="199"/>
        <end position="219"/>
    </location>
</feature>
<gene>
    <name evidence="3" type="ORF">CspeluHIS016_0601360</name>
</gene>
<dbReference type="InterPro" id="IPR010699">
    <property type="entry name" value="DUF1275"/>
</dbReference>
<proteinExistence type="predicted"/>
<feature type="transmembrane region" description="Helical" evidence="2">
    <location>
        <begin position="159"/>
        <end position="179"/>
    </location>
</feature>
<keyword evidence="4" id="KW-1185">Reference proteome</keyword>
<feature type="compositionally biased region" description="Low complexity" evidence="1">
    <location>
        <begin position="34"/>
        <end position="46"/>
    </location>
</feature>
<protein>
    <recommendedName>
        <fullName evidence="5">DUF1275 domain protein</fullName>
    </recommendedName>
</protein>
<dbReference type="EMBL" id="BTCM01000006">
    <property type="protein sequence ID" value="GMK58694.1"/>
    <property type="molecule type" value="Genomic_DNA"/>
</dbReference>
<keyword evidence="2" id="KW-0812">Transmembrane</keyword>
<name>A0AAD3TXL2_9TREE</name>
<evidence type="ECO:0000313" key="4">
    <source>
        <dbReference type="Proteomes" id="UP001222932"/>
    </source>
</evidence>
<reference evidence="3" key="1">
    <citation type="journal article" date="2023" name="BMC Genomics">
        <title>Chromosome-level genome assemblies of Cutaneotrichosporon spp. (Trichosporonales, Basidiomycota) reveal imbalanced evolution between nucleotide sequences and chromosome synteny.</title>
        <authorList>
            <person name="Kobayashi Y."/>
            <person name="Kayamori A."/>
            <person name="Aoki K."/>
            <person name="Shiwa Y."/>
            <person name="Matsutani M."/>
            <person name="Fujita N."/>
            <person name="Sugita T."/>
            <person name="Iwasaki W."/>
            <person name="Tanaka N."/>
            <person name="Takashima M."/>
        </authorList>
    </citation>
    <scope>NUCLEOTIDE SEQUENCE</scope>
    <source>
        <strain evidence="3">HIS016</strain>
    </source>
</reference>
<evidence type="ECO:0000313" key="3">
    <source>
        <dbReference type="EMBL" id="GMK58694.1"/>
    </source>
</evidence>
<feature type="transmembrane region" description="Helical" evidence="2">
    <location>
        <begin position="76"/>
        <end position="99"/>
    </location>
</feature>
<dbReference type="Pfam" id="PF06912">
    <property type="entry name" value="DUF1275"/>
    <property type="match status" value="1"/>
</dbReference>
<dbReference type="AlphaFoldDB" id="A0AAD3TXL2"/>
<feature type="transmembrane region" description="Helical" evidence="2">
    <location>
        <begin position="134"/>
        <end position="152"/>
    </location>
</feature>
<evidence type="ECO:0008006" key="5">
    <source>
        <dbReference type="Google" id="ProtNLM"/>
    </source>
</evidence>
<accession>A0AAD3TXL2</accession>
<comment type="caution">
    <text evidence="3">The sequence shown here is derived from an EMBL/GenBank/DDBJ whole genome shotgun (WGS) entry which is preliminary data.</text>
</comment>
<reference evidence="3" key="2">
    <citation type="submission" date="2023-06" db="EMBL/GenBank/DDBJ databases">
        <authorList>
            <person name="Kobayashi Y."/>
            <person name="Kayamori A."/>
            <person name="Aoki K."/>
            <person name="Shiwa Y."/>
            <person name="Fujita N."/>
            <person name="Sugita T."/>
            <person name="Iwasaki W."/>
            <person name="Tanaka N."/>
            <person name="Takashima M."/>
        </authorList>
    </citation>
    <scope>NUCLEOTIDE SEQUENCE</scope>
    <source>
        <strain evidence="3">HIS016</strain>
    </source>
</reference>
<keyword evidence="2" id="KW-0472">Membrane</keyword>
<sequence>MSSAPLLSDRGLSYDSTVTQTRSDAHPASISTPANGANGNRNGTNGSVLPTHSEAKGSWLSTQLSGKIDPNKCDWISVYGCLLTGFTSAVSFTACYVWPGFQTGNLAQLAIAAARTFDPPATRTHGFMKNDQQALTALVMFWVGTSLGRIGAKVGNTRRAWLVTTSILQVFMAAIAALLSQLSGESPYALDRTHPSWVTPMGMGALGLLATSLGLQGIVGKRIGTGMNTTVVLTTTWVEIFNDPDLFAWRLVPSRDLRVSGVCGVLFGAFGARALLGAIGQARTIGILCALRLVQAAWWMFIPSPA</sequence>
<evidence type="ECO:0000256" key="2">
    <source>
        <dbReference type="SAM" id="Phobius"/>
    </source>
</evidence>
<organism evidence="3 4">
    <name type="scientific">Cutaneotrichosporon spelunceum</name>
    <dbReference type="NCBI Taxonomy" id="1672016"/>
    <lineage>
        <taxon>Eukaryota</taxon>
        <taxon>Fungi</taxon>
        <taxon>Dikarya</taxon>
        <taxon>Basidiomycota</taxon>
        <taxon>Agaricomycotina</taxon>
        <taxon>Tremellomycetes</taxon>
        <taxon>Trichosporonales</taxon>
        <taxon>Trichosporonaceae</taxon>
        <taxon>Cutaneotrichosporon</taxon>
    </lineage>
</organism>
<dbReference type="PANTHER" id="PTHR37488">
    <property type="entry name" value="DUF1275 DOMAIN-CONTAINING PROTEIN"/>
    <property type="match status" value="1"/>
</dbReference>
<dbReference type="PANTHER" id="PTHR37488:SF2">
    <property type="entry name" value="DUF1275 DOMAIN-CONTAINING PROTEIN"/>
    <property type="match status" value="1"/>
</dbReference>
<keyword evidence="2" id="KW-1133">Transmembrane helix</keyword>
<feature type="region of interest" description="Disordered" evidence="1">
    <location>
        <begin position="18"/>
        <end position="52"/>
    </location>
</feature>